<dbReference type="InterPro" id="IPR001387">
    <property type="entry name" value="Cro/C1-type_HTH"/>
</dbReference>
<dbReference type="EMBL" id="JAOSHN010000012">
    <property type="protein sequence ID" value="MCU7380630.1"/>
    <property type="molecule type" value="Genomic_DNA"/>
</dbReference>
<keyword evidence="4" id="KW-1185">Reference proteome</keyword>
<name>A0A9J6QRQ4_9FIRM</name>
<sequence length="79" mass="9170">MIKYKINIGDALERKGINTYKAKTTKVISQDTLKKLKRDDTNITLESLNRVCVILDMQPKDLIEYVEDEEEKEKLLKGV</sequence>
<dbReference type="AlphaFoldDB" id="A0A9J6QRQ4"/>
<dbReference type="Proteomes" id="UP001065549">
    <property type="component" value="Unassembled WGS sequence"/>
</dbReference>
<evidence type="ECO:0000313" key="3">
    <source>
        <dbReference type="EMBL" id="MCU7380630.1"/>
    </source>
</evidence>
<reference evidence="2" key="1">
    <citation type="submission" date="2022-09" db="EMBL/GenBank/DDBJ databases">
        <title>Culturomic study of gut microbiota in children with autism spectrum disorder.</title>
        <authorList>
            <person name="Efimov B.A."/>
            <person name="Chaplin A.V."/>
            <person name="Sokolova S.R."/>
            <person name="Pikina A.P."/>
            <person name="Korzhanova M."/>
            <person name="Belova V."/>
            <person name="Korostin D."/>
        </authorList>
    </citation>
    <scope>NUCLEOTIDE SEQUENCE</scope>
    <source>
        <strain evidence="2">ASD5510</strain>
    </source>
</reference>
<evidence type="ECO:0000259" key="1">
    <source>
        <dbReference type="Pfam" id="PF13443"/>
    </source>
</evidence>
<comment type="caution">
    <text evidence="2">The sequence shown here is derived from an EMBL/GenBank/DDBJ whole genome shotgun (WGS) entry which is preliminary data.</text>
</comment>
<dbReference type="Gene3D" id="1.10.260.40">
    <property type="entry name" value="lambda repressor-like DNA-binding domains"/>
    <property type="match status" value="1"/>
</dbReference>
<dbReference type="SUPFAM" id="SSF47413">
    <property type="entry name" value="lambda repressor-like DNA-binding domains"/>
    <property type="match status" value="1"/>
</dbReference>
<accession>A0A9J6QRQ4</accession>
<evidence type="ECO:0000313" key="2">
    <source>
        <dbReference type="EMBL" id="MCU7378100.1"/>
    </source>
</evidence>
<proteinExistence type="predicted"/>
<evidence type="ECO:0000313" key="4">
    <source>
        <dbReference type="Proteomes" id="UP001065549"/>
    </source>
</evidence>
<feature type="domain" description="HTH cro/C1-type" evidence="1">
    <location>
        <begin position="28"/>
        <end position="68"/>
    </location>
</feature>
<dbReference type="GO" id="GO:0003677">
    <property type="term" value="F:DNA binding"/>
    <property type="evidence" value="ECO:0007669"/>
    <property type="project" value="InterPro"/>
</dbReference>
<dbReference type="Pfam" id="PF13443">
    <property type="entry name" value="HTH_26"/>
    <property type="match status" value="1"/>
</dbReference>
<protein>
    <submittedName>
        <fullName evidence="2">Helix-turn-helix transcriptional regulator</fullName>
    </submittedName>
</protein>
<dbReference type="EMBL" id="JAOSHN010000002">
    <property type="protein sequence ID" value="MCU7378100.1"/>
    <property type="molecule type" value="Genomic_DNA"/>
</dbReference>
<gene>
    <name evidence="2" type="ORF">OBO34_07000</name>
    <name evidence="3" type="ORF">OBO34_20155</name>
</gene>
<organism evidence="2 4">
    <name type="scientific">Hominibacterium faecale</name>
    <dbReference type="NCBI Taxonomy" id="2839743"/>
    <lineage>
        <taxon>Bacteria</taxon>
        <taxon>Bacillati</taxon>
        <taxon>Bacillota</taxon>
        <taxon>Clostridia</taxon>
        <taxon>Peptostreptococcales</taxon>
        <taxon>Anaerovoracaceae</taxon>
        <taxon>Hominibacterium</taxon>
    </lineage>
</organism>
<dbReference type="InterPro" id="IPR010982">
    <property type="entry name" value="Lambda_DNA-bd_dom_sf"/>
</dbReference>
<dbReference type="RefSeq" id="WP_269478414.1">
    <property type="nucleotide sequence ID" value="NZ_JAOSHN010000002.1"/>
</dbReference>